<protein>
    <submittedName>
        <fullName evidence="4">Glutamate-1-semialdehyde 2,1-aminomutase</fullName>
        <ecNumber evidence="4">5.4.3.8</ecNumber>
    </submittedName>
</protein>
<dbReference type="EMBL" id="JBIRYO010000003">
    <property type="protein sequence ID" value="MFI2472797.1"/>
    <property type="molecule type" value="Genomic_DNA"/>
</dbReference>
<reference evidence="4 5" key="1">
    <citation type="submission" date="2024-10" db="EMBL/GenBank/DDBJ databases">
        <title>The Natural Products Discovery Center: Release of the First 8490 Sequenced Strains for Exploring Actinobacteria Biosynthetic Diversity.</title>
        <authorList>
            <person name="Kalkreuter E."/>
            <person name="Kautsar S.A."/>
            <person name="Yang D."/>
            <person name="Bader C.D."/>
            <person name="Teijaro C.N."/>
            <person name="Fluegel L."/>
            <person name="Davis C.M."/>
            <person name="Simpson J.R."/>
            <person name="Lauterbach L."/>
            <person name="Steele A.D."/>
            <person name="Gui C."/>
            <person name="Meng S."/>
            <person name="Li G."/>
            <person name="Viehrig K."/>
            <person name="Ye F."/>
            <person name="Su P."/>
            <person name="Kiefer A.F."/>
            <person name="Nichols A."/>
            <person name="Cepeda A.J."/>
            <person name="Yan W."/>
            <person name="Fan B."/>
            <person name="Jiang Y."/>
            <person name="Adhikari A."/>
            <person name="Zheng C.-J."/>
            <person name="Schuster L."/>
            <person name="Cowan T.M."/>
            <person name="Smanski M.J."/>
            <person name="Chevrette M.G."/>
            <person name="De Carvalho L.P.S."/>
            <person name="Shen B."/>
        </authorList>
    </citation>
    <scope>NUCLEOTIDE SEQUENCE [LARGE SCALE GENOMIC DNA]</scope>
    <source>
        <strain evidence="4 5">NPDC019275</strain>
    </source>
</reference>
<dbReference type="Pfam" id="PF00202">
    <property type="entry name" value="Aminotran_3"/>
    <property type="match status" value="1"/>
</dbReference>
<evidence type="ECO:0000313" key="4">
    <source>
        <dbReference type="EMBL" id="MFI2472797.1"/>
    </source>
</evidence>
<comment type="cofactor">
    <cofactor evidence="1">
        <name>pyridoxal 5'-phosphate</name>
        <dbReference type="ChEBI" id="CHEBI:597326"/>
    </cofactor>
</comment>
<evidence type="ECO:0000313" key="5">
    <source>
        <dbReference type="Proteomes" id="UP001611415"/>
    </source>
</evidence>
<keyword evidence="2 3" id="KW-0663">Pyridoxal phosphate</keyword>
<dbReference type="Gene3D" id="3.40.640.10">
    <property type="entry name" value="Type I PLP-dependent aspartate aminotransferase-like (Major domain)"/>
    <property type="match status" value="1"/>
</dbReference>
<dbReference type="GO" id="GO:0042286">
    <property type="term" value="F:glutamate-1-semialdehyde 2,1-aminomutase activity"/>
    <property type="evidence" value="ECO:0007669"/>
    <property type="project" value="UniProtKB-EC"/>
</dbReference>
<gene>
    <name evidence="4" type="ORF">ACH49W_05410</name>
</gene>
<dbReference type="PANTHER" id="PTHR43713">
    <property type="entry name" value="GLUTAMATE-1-SEMIALDEHYDE 2,1-AMINOMUTASE"/>
    <property type="match status" value="1"/>
</dbReference>
<dbReference type="SUPFAM" id="SSF53383">
    <property type="entry name" value="PLP-dependent transferases"/>
    <property type="match status" value="1"/>
</dbReference>
<name>A0ABW7WVE9_9NOCA</name>
<dbReference type="Proteomes" id="UP001611415">
    <property type="component" value="Unassembled WGS sequence"/>
</dbReference>
<dbReference type="Gene3D" id="3.90.1150.10">
    <property type="entry name" value="Aspartate Aminotransferase, domain 1"/>
    <property type="match status" value="1"/>
</dbReference>
<dbReference type="InterPro" id="IPR005814">
    <property type="entry name" value="Aminotrans_3"/>
</dbReference>
<dbReference type="EC" id="5.4.3.8" evidence="4"/>
<accession>A0ABW7WVE9</accession>
<sequence length="459" mass="49063">MEHRTAEEPTPRHRGFTRSNELQARLHDLVPGGAHTYARGADQYPESMAPILVRGSGCQVWDADGNCYIEYGMGLRSVTLGHGYRPVLDAVAAAIADGVSFSRPTELELLAAQDFLELVPGADMVKFAKNGSDATTAAVRLARAATGRTVIAVCDQPFFSVDDWFIGTTPMANGIPAAAVAGTARFRYNDLPSLAAVLETEAVAAVVMEAATALAEPDPGFLEGVRELCDRYRTLLVFDEMITGFRWSAGGAQAVYGVRPDLSCWGKAMGNGFPISALAGRRDLMELGGLRTDRERVFLLSTTHGPESSSLAAFRAVVREYATGDPVARMEHAGRLLADGVNAVAAELGIAEYLEVLGRPSCLIFATRDADGKPSQAYRTLFLQELLERGVLGQSFVTSAAHTEADVAQTISACREAATSYRKAIEQGSVDGLLHGRPVAPALRKHAAPRRIDTEPADA</sequence>
<comment type="similarity">
    <text evidence="3">Belongs to the class-III pyridoxal-phosphate-dependent aminotransferase family.</text>
</comment>
<comment type="caution">
    <text evidence="4">The sequence shown here is derived from an EMBL/GenBank/DDBJ whole genome shotgun (WGS) entry which is preliminary data.</text>
</comment>
<organism evidence="4 5">
    <name type="scientific">Nocardia xishanensis</name>
    <dbReference type="NCBI Taxonomy" id="238964"/>
    <lineage>
        <taxon>Bacteria</taxon>
        <taxon>Bacillati</taxon>
        <taxon>Actinomycetota</taxon>
        <taxon>Actinomycetes</taxon>
        <taxon>Mycobacteriales</taxon>
        <taxon>Nocardiaceae</taxon>
        <taxon>Nocardia</taxon>
    </lineage>
</organism>
<dbReference type="PANTHER" id="PTHR43713:SF3">
    <property type="entry name" value="GLUTAMATE-1-SEMIALDEHYDE 2,1-AMINOMUTASE 1, CHLOROPLASTIC-RELATED"/>
    <property type="match status" value="1"/>
</dbReference>
<dbReference type="InterPro" id="IPR015421">
    <property type="entry name" value="PyrdxlP-dep_Trfase_major"/>
</dbReference>
<dbReference type="NCBIfam" id="NF004856">
    <property type="entry name" value="PRK06209.1"/>
    <property type="match status" value="1"/>
</dbReference>
<dbReference type="RefSeq" id="WP_357404630.1">
    <property type="nucleotide sequence ID" value="NZ_JBEYCD010000005.1"/>
</dbReference>
<proteinExistence type="inferred from homology"/>
<evidence type="ECO:0000256" key="1">
    <source>
        <dbReference type="ARBA" id="ARBA00001933"/>
    </source>
</evidence>
<keyword evidence="4" id="KW-0413">Isomerase</keyword>
<dbReference type="InterPro" id="IPR015422">
    <property type="entry name" value="PyrdxlP-dep_Trfase_small"/>
</dbReference>
<evidence type="ECO:0000256" key="3">
    <source>
        <dbReference type="RuleBase" id="RU003560"/>
    </source>
</evidence>
<keyword evidence="5" id="KW-1185">Reference proteome</keyword>
<dbReference type="InterPro" id="IPR015424">
    <property type="entry name" value="PyrdxlP-dep_Trfase"/>
</dbReference>
<evidence type="ECO:0000256" key="2">
    <source>
        <dbReference type="ARBA" id="ARBA00022898"/>
    </source>
</evidence>